<dbReference type="RefSeq" id="WP_189786721.1">
    <property type="nucleotide sequence ID" value="NZ_BNAT01000036.1"/>
</dbReference>
<sequence>MPKFWIGSREYPSKKAAQEAVRDVLYGYSVGSIVDQEEDHLLLLDLLDLHEEADAKIGVGVESFVIAPPLQGPYPGFEVVRTDGTRIDFSYLACLKPPSYRQQVSSAMRVEVKDDVSAYFTSRVAANTLVSDESGSVLDITDTHVSYYRGPSFAEIAAAFATEAGGWDAIELTTSSDPGRGKFTDRALAERWRKHHGEHAVLGLLSSQENLRRPRP</sequence>
<dbReference type="GO" id="GO:1901259">
    <property type="term" value="P:chloroplast rRNA processing"/>
    <property type="evidence" value="ECO:0007669"/>
    <property type="project" value="TreeGrafter"/>
</dbReference>
<dbReference type="PANTHER" id="PTHR33415:SF4">
    <property type="entry name" value="DCL PROTEIN (DUF3223)"/>
    <property type="match status" value="1"/>
</dbReference>
<dbReference type="InterPro" id="IPR044673">
    <property type="entry name" value="DCL-like"/>
</dbReference>
<dbReference type="PANTHER" id="PTHR33415">
    <property type="entry name" value="PROTEIN EMBRYO DEFECTIVE 514"/>
    <property type="match status" value="1"/>
</dbReference>
<dbReference type="AlphaFoldDB" id="A0A918ZFV3"/>
<proteinExistence type="predicted"/>
<dbReference type="EMBL" id="BNAT01000036">
    <property type="protein sequence ID" value="GHE51085.1"/>
    <property type="molecule type" value="Genomic_DNA"/>
</dbReference>
<reference evidence="1" key="2">
    <citation type="submission" date="2020-09" db="EMBL/GenBank/DDBJ databases">
        <authorList>
            <person name="Sun Q."/>
            <person name="Zhou Y."/>
        </authorList>
    </citation>
    <scope>NUCLEOTIDE SEQUENCE</scope>
    <source>
        <strain evidence="1">CGMCC 4.7403</strain>
    </source>
</reference>
<gene>
    <name evidence="1" type="ORF">GCM10017771_73130</name>
</gene>
<dbReference type="Proteomes" id="UP000603227">
    <property type="component" value="Unassembled WGS sequence"/>
</dbReference>
<dbReference type="Pfam" id="PF11523">
    <property type="entry name" value="DUF3223"/>
    <property type="match status" value="1"/>
</dbReference>
<organism evidence="1 2">
    <name type="scientific">Streptomyces capitiformicae</name>
    <dbReference type="NCBI Taxonomy" id="2014920"/>
    <lineage>
        <taxon>Bacteria</taxon>
        <taxon>Bacillati</taxon>
        <taxon>Actinomycetota</taxon>
        <taxon>Actinomycetes</taxon>
        <taxon>Kitasatosporales</taxon>
        <taxon>Streptomycetaceae</taxon>
        <taxon>Streptomyces</taxon>
    </lineage>
</organism>
<dbReference type="GO" id="GO:0009658">
    <property type="term" value="P:chloroplast organization"/>
    <property type="evidence" value="ECO:0007669"/>
    <property type="project" value="TreeGrafter"/>
</dbReference>
<dbReference type="Gene3D" id="3.10.450.40">
    <property type="match status" value="1"/>
</dbReference>
<evidence type="ECO:0000313" key="1">
    <source>
        <dbReference type="EMBL" id="GHE51085.1"/>
    </source>
</evidence>
<name>A0A918ZFV3_9ACTN</name>
<evidence type="ECO:0008006" key="3">
    <source>
        <dbReference type="Google" id="ProtNLM"/>
    </source>
</evidence>
<protein>
    <recommendedName>
        <fullName evidence="3">DUF3223 domain-containing protein</fullName>
    </recommendedName>
</protein>
<reference evidence="1" key="1">
    <citation type="journal article" date="2014" name="Int. J. Syst. Evol. Microbiol.">
        <title>Complete genome sequence of Corynebacterium casei LMG S-19264T (=DSM 44701T), isolated from a smear-ripened cheese.</title>
        <authorList>
            <consortium name="US DOE Joint Genome Institute (JGI-PGF)"/>
            <person name="Walter F."/>
            <person name="Albersmeier A."/>
            <person name="Kalinowski J."/>
            <person name="Ruckert C."/>
        </authorList>
    </citation>
    <scope>NUCLEOTIDE SEQUENCE</scope>
    <source>
        <strain evidence="1">CGMCC 4.7403</strain>
    </source>
</reference>
<keyword evidence="2" id="KW-1185">Reference proteome</keyword>
<comment type="caution">
    <text evidence="1">The sequence shown here is derived from an EMBL/GenBank/DDBJ whole genome shotgun (WGS) entry which is preliminary data.</text>
</comment>
<evidence type="ECO:0000313" key="2">
    <source>
        <dbReference type="Proteomes" id="UP000603227"/>
    </source>
</evidence>
<accession>A0A918ZFV3</accession>